<dbReference type="STRING" id="553467.SAMN04488063_1550"/>
<keyword evidence="1" id="KW-1133">Transmembrane helix</keyword>
<keyword evidence="3" id="KW-1185">Reference proteome</keyword>
<feature type="transmembrane region" description="Helical" evidence="1">
    <location>
        <begin position="46"/>
        <end position="70"/>
    </location>
</feature>
<name>A0A1I2PDG1_9EURY</name>
<dbReference type="RefSeq" id="WP_092890709.1">
    <property type="nucleotide sequence ID" value="NZ_FOOQ01000001.1"/>
</dbReference>
<feature type="transmembrane region" description="Helical" evidence="1">
    <location>
        <begin position="122"/>
        <end position="141"/>
    </location>
</feature>
<keyword evidence="1" id="KW-0812">Transmembrane</keyword>
<evidence type="ECO:0000313" key="2">
    <source>
        <dbReference type="EMBL" id="SFG14158.1"/>
    </source>
</evidence>
<sequence>MNAVPLVAERAEQSPLLASLLAVALASVHLLTMYAPHRSSTRGRQLLSLGAGTSVAYVFVLLLPEIASAAAEVRTMYEGQFFAEQLVFLAGLAGVVAFYGLEVYAAHHFDSDGEGETSPGRYTIHVGSFTVYSALIGYLLFHQEVEGALNLVLYTLAMGLHFLNFDRGLDRRHGDAFEGTGRWVLAGATLLGGGVGLVTQISELALGMLLGFVSGGLVFNTFKEEVPEAARGLFRPFLVGSVVYSVVVLLI</sequence>
<feature type="transmembrane region" description="Helical" evidence="1">
    <location>
        <begin position="233"/>
        <end position="250"/>
    </location>
</feature>
<gene>
    <name evidence="2" type="ORF">SAMN04488063_1550</name>
</gene>
<feature type="transmembrane region" description="Helical" evidence="1">
    <location>
        <begin position="16"/>
        <end position="34"/>
    </location>
</feature>
<protein>
    <recommendedName>
        <fullName evidence="4">Zinc transporter, ZIP family</fullName>
    </recommendedName>
</protein>
<evidence type="ECO:0008006" key="4">
    <source>
        <dbReference type="Google" id="ProtNLM"/>
    </source>
</evidence>
<reference evidence="3" key="1">
    <citation type="submission" date="2016-10" db="EMBL/GenBank/DDBJ databases">
        <authorList>
            <person name="Varghese N."/>
            <person name="Submissions S."/>
        </authorList>
    </citation>
    <scope>NUCLEOTIDE SEQUENCE [LARGE SCALE GENOMIC DNA]</scope>
    <source>
        <strain evidence="3">CGMCC 1.7739</strain>
    </source>
</reference>
<dbReference type="EMBL" id="FOOQ01000001">
    <property type="protein sequence ID" value="SFG14158.1"/>
    <property type="molecule type" value="Genomic_DNA"/>
</dbReference>
<feature type="transmembrane region" description="Helical" evidence="1">
    <location>
        <begin position="147"/>
        <end position="163"/>
    </location>
</feature>
<dbReference type="AlphaFoldDB" id="A0A1I2PDG1"/>
<organism evidence="2 3">
    <name type="scientific">Halopelagius inordinatus</name>
    <dbReference type="NCBI Taxonomy" id="553467"/>
    <lineage>
        <taxon>Archaea</taxon>
        <taxon>Methanobacteriati</taxon>
        <taxon>Methanobacteriota</taxon>
        <taxon>Stenosarchaea group</taxon>
        <taxon>Halobacteria</taxon>
        <taxon>Halobacteriales</taxon>
        <taxon>Haloferacaceae</taxon>
    </lineage>
</organism>
<evidence type="ECO:0000313" key="3">
    <source>
        <dbReference type="Proteomes" id="UP000198876"/>
    </source>
</evidence>
<accession>A0A1I2PDG1</accession>
<feature type="transmembrane region" description="Helical" evidence="1">
    <location>
        <begin position="82"/>
        <end position="101"/>
    </location>
</feature>
<dbReference type="Proteomes" id="UP000198876">
    <property type="component" value="Unassembled WGS sequence"/>
</dbReference>
<evidence type="ECO:0000256" key="1">
    <source>
        <dbReference type="SAM" id="Phobius"/>
    </source>
</evidence>
<proteinExistence type="predicted"/>
<dbReference type="OrthoDB" id="306050at2157"/>
<feature type="transmembrane region" description="Helical" evidence="1">
    <location>
        <begin position="183"/>
        <end position="213"/>
    </location>
</feature>
<keyword evidence="1" id="KW-0472">Membrane</keyword>